<dbReference type="AlphaFoldDB" id="R7QL06"/>
<reference evidence="4" key="1">
    <citation type="journal article" date="2013" name="Proc. Natl. Acad. Sci. U.S.A.">
        <title>Genome structure and metabolic features in the red seaweed Chondrus crispus shed light on evolution of the Archaeplastida.</title>
        <authorList>
            <person name="Collen J."/>
            <person name="Porcel B."/>
            <person name="Carre W."/>
            <person name="Ball S.G."/>
            <person name="Chaparro C."/>
            <person name="Tonon T."/>
            <person name="Barbeyron T."/>
            <person name="Michel G."/>
            <person name="Noel B."/>
            <person name="Valentin K."/>
            <person name="Elias M."/>
            <person name="Artiguenave F."/>
            <person name="Arun A."/>
            <person name="Aury J.M."/>
            <person name="Barbosa-Neto J.F."/>
            <person name="Bothwell J.H."/>
            <person name="Bouget F.Y."/>
            <person name="Brillet L."/>
            <person name="Cabello-Hurtado F."/>
            <person name="Capella-Gutierrez S."/>
            <person name="Charrier B."/>
            <person name="Cladiere L."/>
            <person name="Cock J.M."/>
            <person name="Coelho S.M."/>
            <person name="Colleoni C."/>
            <person name="Czjzek M."/>
            <person name="Da Silva C."/>
            <person name="Delage L."/>
            <person name="Denoeud F."/>
            <person name="Deschamps P."/>
            <person name="Dittami S.M."/>
            <person name="Gabaldon T."/>
            <person name="Gachon C.M."/>
            <person name="Groisillier A."/>
            <person name="Herve C."/>
            <person name="Jabbari K."/>
            <person name="Katinka M."/>
            <person name="Kloareg B."/>
            <person name="Kowalczyk N."/>
            <person name="Labadie K."/>
            <person name="Leblanc C."/>
            <person name="Lopez P.J."/>
            <person name="McLachlan D.H."/>
            <person name="Meslet-Cladiere L."/>
            <person name="Moustafa A."/>
            <person name="Nehr Z."/>
            <person name="Nyvall Collen P."/>
            <person name="Panaud O."/>
            <person name="Partensky F."/>
            <person name="Poulain J."/>
            <person name="Rensing S.A."/>
            <person name="Rousvoal S."/>
            <person name="Samson G."/>
            <person name="Symeonidi A."/>
            <person name="Weissenbach J."/>
            <person name="Zambounis A."/>
            <person name="Wincker P."/>
            <person name="Boyen C."/>
        </authorList>
    </citation>
    <scope>NUCLEOTIDE SEQUENCE [LARGE SCALE GENOMIC DNA]</scope>
    <source>
        <strain evidence="4">cv. Stackhouse</strain>
    </source>
</reference>
<gene>
    <name evidence="3" type="ORF">CHC_T00006465001</name>
</gene>
<dbReference type="OrthoDB" id="10584183at2759"/>
<evidence type="ECO:0000313" key="3">
    <source>
        <dbReference type="EMBL" id="CDF39202.1"/>
    </source>
</evidence>
<feature type="compositionally biased region" description="Low complexity" evidence="1">
    <location>
        <begin position="55"/>
        <end position="75"/>
    </location>
</feature>
<feature type="domain" description="BHLH" evidence="2">
    <location>
        <begin position="324"/>
        <end position="377"/>
    </location>
</feature>
<accession>R7QL06</accession>
<dbReference type="InterPro" id="IPR011598">
    <property type="entry name" value="bHLH_dom"/>
</dbReference>
<protein>
    <recommendedName>
        <fullName evidence="2">BHLH domain-containing protein</fullName>
    </recommendedName>
</protein>
<feature type="region of interest" description="Disordered" evidence="1">
    <location>
        <begin position="374"/>
        <end position="400"/>
    </location>
</feature>
<feature type="compositionally biased region" description="Polar residues" evidence="1">
    <location>
        <begin position="101"/>
        <end position="126"/>
    </location>
</feature>
<proteinExistence type="predicted"/>
<feature type="compositionally biased region" description="Polar residues" evidence="1">
    <location>
        <begin position="1"/>
        <end position="38"/>
    </location>
</feature>
<evidence type="ECO:0000259" key="2">
    <source>
        <dbReference type="PROSITE" id="PS50888"/>
    </source>
</evidence>
<keyword evidence="4" id="KW-1185">Reference proteome</keyword>
<dbReference type="Gramene" id="CDF39202">
    <property type="protein sequence ID" value="CDF39202"/>
    <property type="gene ID" value="CHC_T00006465001"/>
</dbReference>
<dbReference type="SUPFAM" id="SSF47459">
    <property type="entry name" value="HLH, helix-loop-helix DNA-binding domain"/>
    <property type="match status" value="1"/>
</dbReference>
<dbReference type="Gene3D" id="4.10.280.10">
    <property type="entry name" value="Helix-loop-helix DNA-binding domain"/>
    <property type="match status" value="1"/>
</dbReference>
<feature type="compositionally biased region" description="Basic and acidic residues" evidence="1">
    <location>
        <begin position="330"/>
        <end position="342"/>
    </location>
</feature>
<dbReference type="KEGG" id="ccp:CHC_T00006465001"/>
<dbReference type="Proteomes" id="UP000012073">
    <property type="component" value="Unassembled WGS sequence"/>
</dbReference>
<dbReference type="GeneID" id="17326832"/>
<dbReference type="EMBL" id="HG002012">
    <property type="protein sequence ID" value="CDF39202.1"/>
    <property type="molecule type" value="Genomic_DNA"/>
</dbReference>
<dbReference type="RefSeq" id="XP_005719113.1">
    <property type="nucleotide sequence ID" value="XM_005719056.1"/>
</dbReference>
<evidence type="ECO:0000256" key="1">
    <source>
        <dbReference type="SAM" id="MobiDB-lite"/>
    </source>
</evidence>
<evidence type="ECO:0000313" key="4">
    <source>
        <dbReference type="Proteomes" id="UP000012073"/>
    </source>
</evidence>
<feature type="region of interest" description="Disordered" evidence="1">
    <location>
        <begin position="315"/>
        <end position="342"/>
    </location>
</feature>
<dbReference type="GO" id="GO:0046983">
    <property type="term" value="F:protein dimerization activity"/>
    <property type="evidence" value="ECO:0007669"/>
    <property type="project" value="InterPro"/>
</dbReference>
<dbReference type="InterPro" id="IPR036638">
    <property type="entry name" value="HLH_DNA-bd_sf"/>
</dbReference>
<name>R7QL06_CHOCR</name>
<dbReference type="PROSITE" id="PS50888">
    <property type="entry name" value="BHLH"/>
    <property type="match status" value="1"/>
</dbReference>
<sequence length="400" mass="44202">MHQQQPHSAAIASMQSYPPGSMGFSNMPDTQQSATSSYPPQPNGHRHLPNTMSLHQPQHNQHQQPIPQHPSHSQHQPPPPPRSDVQSKMAPPQHNTMRRFLSQQRPNQQLSGKPSDQVTNVQQSNMLPHMPKVQPSLHMMPQPGQQVPPRFQQHNSSHIPGRVSKGESIPAVPLPMHPDPVQSFQPNQEVNEGERGFTFSRHGLFDEFSHEEHPNPVGLHPSHASQDTDQGNTLAGVDSITGHLGMPGVASISNLPIQGMAPGQAAPLHGVPGFGGPTTMGNAAISGGASEIAETLVLDRKGNPHQRRVRPVARMRNQQMSESQRKQRHNEHTRASRSRIDKGLERLKKTLRKVKPQLKVTKKADVLQEAVKMIKEGYRLPPTESDDERDEPPQESSLSV</sequence>
<feature type="region of interest" description="Disordered" evidence="1">
    <location>
        <begin position="1"/>
        <end position="163"/>
    </location>
</feature>
<organism evidence="3 4">
    <name type="scientific">Chondrus crispus</name>
    <name type="common">Carrageen Irish moss</name>
    <name type="synonym">Polymorpha crispa</name>
    <dbReference type="NCBI Taxonomy" id="2769"/>
    <lineage>
        <taxon>Eukaryota</taxon>
        <taxon>Rhodophyta</taxon>
        <taxon>Florideophyceae</taxon>
        <taxon>Rhodymeniophycidae</taxon>
        <taxon>Gigartinales</taxon>
        <taxon>Gigartinaceae</taxon>
        <taxon>Chondrus</taxon>
    </lineage>
</organism>